<dbReference type="RefSeq" id="WP_151129864.1">
    <property type="nucleotide sequence ID" value="NZ_JACYEF010000017.1"/>
</dbReference>
<organism evidence="2">
    <name type="scientific">Pseudomonas aeruginosa</name>
    <dbReference type="NCBI Taxonomy" id="287"/>
    <lineage>
        <taxon>Bacteria</taxon>
        <taxon>Pseudomonadati</taxon>
        <taxon>Pseudomonadota</taxon>
        <taxon>Gammaproteobacteria</taxon>
        <taxon>Pseudomonadales</taxon>
        <taxon>Pseudomonadaceae</taxon>
        <taxon>Pseudomonas</taxon>
    </lineage>
</organism>
<dbReference type="AlphaFoldDB" id="A0A643J5K1"/>
<reference evidence="2" key="1">
    <citation type="submission" date="2019-09" db="EMBL/GenBank/DDBJ databases">
        <title>Whole genome sequence analysis of bacterial isolates in patients.</title>
        <authorList>
            <person name="Jeong K.C."/>
        </authorList>
    </citation>
    <scope>NUCLEOTIDE SEQUENCE</scope>
    <source>
        <strain evidence="2">KCJ3K105</strain>
    </source>
</reference>
<feature type="region of interest" description="Disordered" evidence="1">
    <location>
        <begin position="35"/>
        <end position="62"/>
    </location>
</feature>
<comment type="caution">
    <text evidence="2">The sequence shown here is derived from an EMBL/GenBank/DDBJ whole genome shotgun (WGS) entry which is preliminary data.</text>
</comment>
<protein>
    <submittedName>
        <fullName evidence="2">Uncharacterized protein</fullName>
    </submittedName>
</protein>
<sequence>MKPADSYLVLRVSWLREHDQVIGELVDLWLDRQAKQQPDPKPTKPMRIRSHHNIDIRSHAHA</sequence>
<dbReference type="EMBL" id="VZIV01000018">
    <property type="protein sequence ID" value="KAB0765232.1"/>
    <property type="molecule type" value="Genomic_DNA"/>
</dbReference>
<evidence type="ECO:0000256" key="1">
    <source>
        <dbReference type="SAM" id="MobiDB-lite"/>
    </source>
</evidence>
<name>A0A643J5K1_PSEAI</name>
<accession>A0A643J5K1</accession>
<feature type="compositionally biased region" description="Basic and acidic residues" evidence="1">
    <location>
        <begin position="52"/>
        <end position="62"/>
    </location>
</feature>
<gene>
    <name evidence="2" type="ORF">F7O97_11075</name>
</gene>
<proteinExistence type="predicted"/>
<evidence type="ECO:0000313" key="2">
    <source>
        <dbReference type="EMBL" id="KAB0765232.1"/>
    </source>
</evidence>